<dbReference type="GO" id="GO:0004869">
    <property type="term" value="F:cysteine-type endopeptidase inhibitor activity"/>
    <property type="evidence" value="ECO:0007669"/>
    <property type="project" value="UniProtKB-KW"/>
</dbReference>
<dbReference type="InterPro" id="IPR036331">
    <property type="entry name" value="Chagasin-like_sf"/>
</dbReference>
<evidence type="ECO:0000313" key="7">
    <source>
        <dbReference type="Proteomes" id="UP000302139"/>
    </source>
</evidence>
<evidence type="ECO:0000313" key="6">
    <source>
        <dbReference type="Proteomes" id="UP000299211"/>
    </source>
</evidence>
<evidence type="ECO:0008006" key="8">
    <source>
        <dbReference type="Google" id="ProtNLM"/>
    </source>
</evidence>
<dbReference type="AlphaFoldDB" id="A0A4D4MG78"/>
<sequence>MVSMRSALRTAPALAALLLVLTGCGDSGPAAYGTDDRTITVDHGEKFTLKVPANPELGQNWYLASPRADAGVLKYRGDREDTGDGDGTQFFDFTALSRGKATVKLLFCPYGRCHSADEVASKPVPTATGTPKDSDQEAAYYLYTITVR</sequence>
<evidence type="ECO:0000313" key="5">
    <source>
        <dbReference type="EMBL" id="GDY71041.1"/>
    </source>
</evidence>
<accession>A0A4D4MG78</accession>
<evidence type="ECO:0000256" key="3">
    <source>
        <dbReference type="SAM" id="SignalP"/>
    </source>
</evidence>
<evidence type="ECO:0000256" key="1">
    <source>
        <dbReference type="ARBA" id="ARBA00022690"/>
    </source>
</evidence>
<comment type="caution">
    <text evidence="5">The sequence shown here is derived from an EMBL/GenBank/DDBJ whole genome shotgun (WGS) entry which is preliminary data.</text>
</comment>
<feature type="signal peptide" evidence="3">
    <location>
        <begin position="1"/>
        <end position="15"/>
    </location>
</feature>
<feature type="chain" id="PRO_5044088954" description="Proteinase inhibitor I42 chagasin domain-containing protein" evidence="3">
    <location>
        <begin position="16"/>
        <end position="148"/>
    </location>
</feature>
<reference evidence="4 7" key="2">
    <citation type="submission" date="2019-04" db="EMBL/GenBank/DDBJ databases">
        <title>Draft genome sequences of Streptomyces avermitilis NBRC 14893.</title>
        <authorList>
            <person name="Komaki H."/>
            <person name="Tamura T."/>
            <person name="Hosoyama A."/>
        </authorList>
    </citation>
    <scope>NUCLEOTIDE SEQUENCE [LARGE SCALE GENOMIC DNA]</scope>
    <source>
        <strain evidence="4 7">NBRC 14893</strain>
    </source>
</reference>
<evidence type="ECO:0000313" key="4">
    <source>
        <dbReference type="EMBL" id="GDY68584.1"/>
    </source>
</evidence>
<keyword evidence="3" id="KW-0732">Signal</keyword>
<dbReference type="PROSITE" id="PS51257">
    <property type="entry name" value="PROKAR_LIPOPROTEIN"/>
    <property type="match status" value="1"/>
</dbReference>
<dbReference type="Proteomes" id="UP000302139">
    <property type="component" value="Unassembled WGS sequence"/>
</dbReference>
<dbReference type="SUPFAM" id="SSF141066">
    <property type="entry name" value="ICP-like"/>
    <property type="match status" value="1"/>
</dbReference>
<keyword evidence="1" id="KW-0646">Protease inhibitor</keyword>
<keyword evidence="2" id="KW-0789">Thiol protease inhibitor</keyword>
<dbReference type="RefSeq" id="WP_048894442.1">
    <property type="nucleotide sequence ID" value="NZ_MTJO01000039.1"/>
</dbReference>
<evidence type="ECO:0000256" key="2">
    <source>
        <dbReference type="ARBA" id="ARBA00022704"/>
    </source>
</evidence>
<dbReference type="Proteomes" id="UP000299211">
    <property type="component" value="Unassembled WGS sequence"/>
</dbReference>
<organism evidence="5 6">
    <name type="scientific">Streptomyces avermitilis</name>
    <dbReference type="NCBI Taxonomy" id="33903"/>
    <lineage>
        <taxon>Bacteria</taxon>
        <taxon>Bacillati</taxon>
        <taxon>Actinomycetota</taxon>
        <taxon>Actinomycetes</taxon>
        <taxon>Kitasatosporales</taxon>
        <taxon>Streptomycetaceae</taxon>
        <taxon>Streptomyces</taxon>
    </lineage>
</organism>
<proteinExistence type="predicted"/>
<protein>
    <recommendedName>
        <fullName evidence="8">Proteinase inhibitor I42 chagasin domain-containing protein</fullName>
    </recommendedName>
</protein>
<gene>
    <name evidence="4" type="ORF">SAV14893_079770</name>
    <name evidence="5" type="ORF">SAV31267_005260</name>
</gene>
<dbReference type="EMBL" id="BJHY01000001">
    <property type="protein sequence ID" value="GDY71041.1"/>
    <property type="molecule type" value="Genomic_DNA"/>
</dbReference>
<reference evidence="5 6" key="1">
    <citation type="submission" date="2019-04" db="EMBL/GenBank/DDBJ databases">
        <title>Draft genome sequences of Streptomyces avermitilis ATCC 31267.</title>
        <authorList>
            <person name="Komaki H."/>
            <person name="Tamura T."/>
            <person name="Hosoyama A."/>
        </authorList>
    </citation>
    <scope>NUCLEOTIDE SEQUENCE [LARGE SCALE GENOMIC DNA]</scope>
    <source>
        <strain evidence="5 6">ATCC 31267</strain>
    </source>
</reference>
<dbReference type="Gene3D" id="2.60.40.2020">
    <property type="match status" value="1"/>
</dbReference>
<dbReference type="EMBL" id="BJHX01000001">
    <property type="protein sequence ID" value="GDY68584.1"/>
    <property type="molecule type" value="Genomic_DNA"/>
</dbReference>
<name>A0A4D4MG78_STRAX</name>